<dbReference type="NCBIfam" id="TIGR02937">
    <property type="entry name" value="sigma70-ECF"/>
    <property type="match status" value="1"/>
</dbReference>
<protein>
    <submittedName>
        <fullName evidence="9">Sigma-70 family RNA polymerase sigma factor</fullName>
    </submittedName>
</protein>
<keyword evidence="3" id="KW-0731">Sigma factor</keyword>
<dbReference type="InterPro" id="IPR007627">
    <property type="entry name" value="RNA_pol_sigma70_r2"/>
</dbReference>
<feature type="domain" description="Putative zinc-finger" evidence="8">
    <location>
        <begin position="194"/>
        <end position="228"/>
    </location>
</feature>
<feature type="region of interest" description="Disordered" evidence="6">
    <location>
        <begin position="550"/>
        <end position="571"/>
    </location>
</feature>
<dbReference type="InterPro" id="IPR013783">
    <property type="entry name" value="Ig-like_fold"/>
</dbReference>
<dbReference type="GO" id="GO:0006352">
    <property type="term" value="P:DNA-templated transcription initiation"/>
    <property type="evidence" value="ECO:0007669"/>
    <property type="project" value="InterPro"/>
</dbReference>
<evidence type="ECO:0000313" key="9">
    <source>
        <dbReference type="EMBL" id="QIK63228.1"/>
    </source>
</evidence>
<feature type="region of interest" description="Disordered" evidence="6">
    <location>
        <begin position="324"/>
        <end position="387"/>
    </location>
</feature>
<dbReference type="InterPro" id="IPR014284">
    <property type="entry name" value="RNA_pol_sigma-70_dom"/>
</dbReference>
<evidence type="ECO:0000256" key="1">
    <source>
        <dbReference type="ARBA" id="ARBA00010641"/>
    </source>
</evidence>
<dbReference type="Gene3D" id="1.10.10.1320">
    <property type="entry name" value="Anti-sigma factor, zinc-finger domain"/>
    <property type="match status" value="1"/>
</dbReference>
<evidence type="ECO:0000256" key="2">
    <source>
        <dbReference type="ARBA" id="ARBA00023015"/>
    </source>
</evidence>
<feature type="compositionally biased region" description="Polar residues" evidence="6">
    <location>
        <begin position="338"/>
        <end position="383"/>
    </location>
</feature>
<dbReference type="PANTHER" id="PTHR43133">
    <property type="entry name" value="RNA POLYMERASE ECF-TYPE SIGMA FACTO"/>
    <property type="match status" value="1"/>
</dbReference>
<name>A0A6G7XFS3_9MICO</name>
<dbReference type="RefSeq" id="WP_166291098.1">
    <property type="nucleotide sequence ID" value="NZ_CP049863.1"/>
</dbReference>
<dbReference type="Gene3D" id="1.10.1740.10">
    <property type="match status" value="1"/>
</dbReference>
<keyword evidence="10" id="KW-1185">Reference proteome</keyword>
<evidence type="ECO:0000256" key="6">
    <source>
        <dbReference type="SAM" id="MobiDB-lite"/>
    </source>
</evidence>
<evidence type="ECO:0000256" key="3">
    <source>
        <dbReference type="ARBA" id="ARBA00023082"/>
    </source>
</evidence>
<keyword evidence="5" id="KW-0804">Transcription</keyword>
<feature type="domain" description="RNA polymerase sigma-70 region 2" evidence="7">
    <location>
        <begin position="41"/>
        <end position="93"/>
    </location>
</feature>
<dbReference type="AlphaFoldDB" id="A0A6G7XFS3"/>
<dbReference type="Pfam" id="PF04542">
    <property type="entry name" value="Sigma70_r2"/>
    <property type="match status" value="1"/>
</dbReference>
<evidence type="ECO:0000259" key="7">
    <source>
        <dbReference type="Pfam" id="PF04542"/>
    </source>
</evidence>
<gene>
    <name evidence="9" type="ORF">G7068_08470</name>
</gene>
<evidence type="ECO:0000259" key="8">
    <source>
        <dbReference type="Pfam" id="PF13490"/>
    </source>
</evidence>
<dbReference type="GO" id="GO:0016987">
    <property type="term" value="F:sigma factor activity"/>
    <property type="evidence" value="ECO:0007669"/>
    <property type="project" value="UniProtKB-KW"/>
</dbReference>
<dbReference type="EMBL" id="CP049863">
    <property type="protein sequence ID" value="QIK63228.1"/>
    <property type="molecule type" value="Genomic_DNA"/>
</dbReference>
<dbReference type="Proteomes" id="UP000502677">
    <property type="component" value="Chromosome"/>
</dbReference>
<dbReference type="InterPro" id="IPR039425">
    <property type="entry name" value="RNA_pol_sigma-70-like"/>
</dbReference>
<sequence>MPNTQSDAPLMSDEEILKRARNGDREAHSLLWSRHSKAGLYAARSFSSTFDPEDLVAEAYARIYRAMQTGSGPTTHFRPYLVTTIKNVARRWSQNKRDSTTENFEELLESETIEDFADSSIDKTVLLQAFKSLPERWQQVLWEVEVEDREPRELYKTLGLSPNSAAALTYRAREGLKLAWIDAHLDLHPPAPRCKNVVKQLAAFERGTLSAKTRAKVEAHLETCVSCRGAQTEAHFVAGHLKSALLVTIFAGGFAVPATFSALSLVAPSAAHATGGGLAQGMAASLESGKAALQQVLGFSPKIAVGLVTATALVSGGAILASNFPTTTSGPNAEEVTAGSQGSAAKTDTDPETNSGTGQLVGSSTNNRDASTTPDAGATQTSESEADSMLAAPSFNLPHGNILNGADAVISGTALPGALVTLYISGDKTPHAVETVRVNEAGGWAHALSNPQEGALVARAYQSSATGQRSPLSTSQYSVTWNAPASAPVIDSVDTADGTLAPVVSGTGEPGNIVELTLNSVTTTKRVDSEGKWTAQINGGLLLGQNALTATQRPSQSRQQSASTKPQQFELKAPSASISLEPEDHIDVVLTSTPDHHVLITGEAERFAHTVSPTTGLDSIRLFSERLVASATTSKGLTLRYISEDGERSGVGVTEKISV</sequence>
<comment type="similarity">
    <text evidence="1">Belongs to the sigma-70 factor family. ECF subfamily.</text>
</comment>
<accession>A0A6G7XFS3</accession>
<dbReference type="GO" id="GO:0003677">
    <property type="term" value="F:DNA binding"/>
    <property type="evidence" value="ECO:0007669"/>
    <property type="project" value="UniProtKB-KW"/>
</dbReference>
<dbReference type="KEGG" id="lvi:G7068_08470"/>
<reference evidence="9 10" key="1">
    <citation type="submission" date="2020-03" db="EMBL/GenBank/DDBJ databases">
        <title>Leucobacter sp. nov., isolated from beetles.</title>
        <authorList>
            <person name="Hyun D.-W."/>
            <person name="Bae J.-W."/>
        </authorList>
    </citation>
    <scope>NUCLEOTIDE SEQUENCE [LARGE SCALE GENOMIC DNA]</scope>
    <source>
        <strain evidence="9 10">HDW9C</strain>
    </source>
</reference>
<dbReference type="InterPro" id="IPR027383">
    <property type="entry name" value="Znf_put"/>
</dbReference>
<evidence type="ECO:0000256" key="5">
    <source>
        <dbReference type="ARBA" id="ARBA00023163"/>
    </source>
</evidence>
<dbReference type="PANTHER" id="PTHR43133:SF8">
    <property type="entry name" value="RNA POLYMERASE SIGMA FACTOR HI_1459-RELATED"/>
    <property type="match status" value="1"/>
</dbReference>
<dbReference type="Pfam" id="PF13490">
    <property type="entry name" value="zf-HC2"/>
    <property type="match status" value="1"/>
</dbReference>
<evidence type="ECO:0000313" key="10">
    <source>
        <dbReference type="Proteomes" id="UP000502677"/>
    </source>
</evidence>
<dbReference type="InterPro" id="IPR013324">
    <property type="entry name" value="RNA_pol_sigma_r3/r4-like"/>
</dbReference>
<organism evidence="9 10">
    <name type="scientific">Leucobacter viscericola</name>
    <dbReference type="NCBI Taxonomy" id="2714935"/>
    <lineage>
        <taxon>Bacteria</taxon>
        <taxon>Bacillati</taxon>
        <taxon>Actinomycetota</taxon>
        <taxon>Actinomycetes</taxon>
        <taxon>Micrococcales</taxon>
        <taxon>Microbacteriaceae</taxon>
        <taxon>Leucobacter</taxon>
    </lineage>
</organism>
<dbReference type="SUPFAM" id="SSF88659">
    <property type="entry name" value="Sigma3 and sigma4 domains of RNA polymerase sigma factors"/>
    <property type="match status" value="1"/>
</dbReference>
<dbReference type="InterPro" id="IPR041916">
    <property type="entry name" value="Anti_sigma_zinc_sf"/>
</dbReference>
<evidence type="ECO:0000256" key="4">
    <source>
        <dbReference type="ARBA" id="ARBA00023125"/>
    </source>
</evidence>
<keyword evidence="2" id="KW-0805">Transcription regulation</keyword>
<feature type="compositionally biased region" description="Low complexity" evidence="6">
    <location>
        <begin position="550"/>
        <end position="564"/>
    </location>
</feature>
<dbReference type="Gene3D" id="2.60.40.10">
    <property type="entry name" value="Immunoglobulins"/>
    <property type="match status" value="2"/>
</dbReference>
<keyword evidence="4" id="KW-0238">DNA-binding</keyword>
<dbReference type="GO" id="GO:0005975">
    <property type="term" value="P:carbohydrate metabolic process"/>
    <property type="evidence" value="ECO:0007669"/>
    <property type="project" value="UniProtKB-ARBA"/>
</dbReference>
<dbReference type="SUPFAM" id="SSF88946">
    <property type="entry name" value="Sigma2 domain of RNA polymerase sigma factors"/>
    <property type="match status" value="1"/>
</dbReference>
<proteinExistence type="inferred from homology"/>
<dbReference type="InterPro" id="IPR013325">
    <property type="entry name" value="RNA_pol_sigma_r2"/>
</dbReference>